<dbReference type="FunFam" id="3.40.50.1000:FF:000028">
    <property type="entry name" value="Calcium-transporting P-type ATPase, putative"/>
    <property type="match status" value="1"/>
</dbReference>
<dbReference type="Pfam" id="PF13246">
    <property type="entry name" value="Cation_ATPase"/>
    <property type="match status" value="1"/>
</dbReference>
<organism evidence="17 18">
    <name type="scientific">Clostridium argentinense CDC 2741</name>
    <dbReference type="NCBI Taxonomy" id="1418104"/>
    <lineage>
        <taxon>Bacteria</taxon>
        <taxon>Bacillati</taxon>
        <taxon>Bacillota</taxon>
        <taxon>Clostridia</taxon>
        <taxon>Eubacteriales</taxon>
        <taxon>Clostridiaceae</taxon>
        <taxon>Clostridium</taxon>
    </lineage>
</organism>
<feature type="transmembrane region" description="Helical" evidence="15">
    <location>
        <begin position="275"/>
        <end position="303"/>
    </location>
</feature>
<dbReference type="GO" id="GO:0140352">
    <property type="term" value="P:export from cell"/>
    <property type="evidence" value="ECO:0007669"/>
    <property type="project" value="UniProtKB-ARBA"/>
</dbReference>
<dbReference type="InterPro" id="IPR059000">
    <property type="entry name" value="ATPase_P-type_domA"/>
</dbReference>
<dbReference type="STRING" id="29341.RSJ17_16440"/>
<evidence type="ECO:0000313" key="18">
    <source>
        <dbReference type="Proteomes" id="UP000031366"/>
    </source>
</evidence>
<evidence type="ECO:0000313" key="17">
    <source>
        <dbReference type="EMBL" id="KIE46279.1"/>
    </source>
</evidence>
<dbReference type="PRINTS" id="PR00120">
    <property type="entry name" value="HATPASE"/>
</dbReference>
<feature type="transmembrane region" description="Helical" evidence="15">
    <location>
        <begin position="674"/>
        <end position="694"/>
    </location>
</feature>
<dbReference type="PRINTS" id="PR00119">
    <property type="entry name" value="CATATPASE"/>
</dbReference>
<evidence type="ECO:0000256" key="10">
    <source>
        <dbReference type="ARBA" id="ARBA00022842"/>
    </source>
</evidence>
<keyword evidence="10" id="KW-0460">Magnesium</keyword>
<dbReference type="FunFam" id="2.70.150.10:FF:000016">
    <property type="entry name" value="Calcium-transporting P-type ATPase putative"/>
    <property type="match status" value="1"/>
</dbReference>
<dbReference type="NCBIfam" id="TIGR01494">
    <property type="entry name" value="ATPase_P-type"/>
    <property type="match status" value="2"/>
</dbReference>
<accession>A0A0C1U0D1</accession>
<dbReference type="PANTHER" id="PTHR24093:SF506">
    <property type="entry name" value="CATION-TRANSPORTING ATPASE PMA1"/>
    <property type="match status" value="1"/>
</dbReference>
<feature type="transmembrane region" description="Helical" evidence="15">
    <location>
        <begin position="700"/>
        <end position="720"/>
    </location>
</feature>
<dbReference type="InterPro" id="IPR018303">
    <property type="entry name" value="ATPase_P-typ_P_site"/>
</dbReference>
<dbReference type="Pfam" id="PF00689">
    <property type="entry name" value="Cation_ATPase_C"/>
    <property type="match status" value="1"/>
</dbReference>
<evidence type="ECO:0000256" key="6">
    <source>
        <dbReference type="ARBA" id="ARBA00022692"/>
    </source>
</evidence>
<keyword evidence="12 15" id="KW-1133">Transmembrane helix</keyword>
<dbReference type="EMBL" id="AYSO01000017">
    <property type="protein sequence ID" value="KIE46279.1"/>
    <property type="molecule type" value="Genomic_DNA"/>
</dbReference>
<dbReference type="SUPFAM" id="SSF81665">
    <property type="entry name" value="Calcium ATPase, transmembrane domain M"/>
    <property type="match status" value="1"/>
</dbReference>
<name>A0A0C1U0D1_9CLOT</name>
<feature type="transmembrane region" description="Helical" evidence="15">
    <location>
        <begin position="823"/>
        <end position="841"/>
    </location>
</feature>
<comment type="catalytic activity">
    <reaction evidence="14">
        <text>Ca(2+)(in) + ATP + H2O = Ca(2+)(out) + ADP + phosphate + H(+)</text>
        <dbReference type="Rhea" id="RHEA:18105"/>
        <dbReference type="ChEBI" id="CHEBI:15377"/>
        <dbReference type="ChEBI" id="CHEBI:15378"/>
        <dbReference type="ChEBI" id="CHEBI:29108"/>
        <dbReference type="ChEBI" id="CHEBI:30616"/>
        <dbReference type="ChEBI" id="CHEBI:43474"/>
        <dbReference type="ChEBI" id="CHEBI:456216"/>
        <dbReference type="EC" id="7.2.2.10"/>
    </reaction>
</comment>
<evidence type="ECO:0000256" key="11">
    <source>
        <dbReference type="ARBA" id="ARBA00022967"/>
    </source>
</evidence>
<keyword evidence="11" id="KW-1278">Translocase</keyword>
<dbReference type="InterPro" id="IPR036412">
    <property type="entry name" value="HAD-like_sf"/>
</dbReference>
<dbReference type="InterPro" id="IPR023298">
    <property type="entry name" value="ATPase_P-typ_TM_dom_sf"/>
</dbReference>
<dbReference type="RefSeq" id="WP_039633698.1">
    <property type="nucleotide sequence ID" value="NZ_AYSO01000017.1"/>
</dbReference>
<feature type="domain" description="Cation-transporting P-type ATPase N-terminal" evidence="16">
    <location>
        <begin position="1"/>
        <end position="75"/>
    </location>
</feature>
<keyword evidence="9" id="KW-0067">ATP-binding</keyword>
<dbReference type="SUPFAM" id="SSF81653">
    <property type="entry name" value="Calcium ATPase, transduction domain A"/>
    <property type="match status" value="1"/>
</dbReference>
<dbReference type="GO" id="GO:0046872">
    <property type="term" value="F:metal ion binding"/>
    <property type="evidence" value="ECO:0007669"/>
    <property type="project" value="UniProtKB-KW"/>
</dbReference>
<dbReference type="Gene3D" id="3.40.50.1000">
    <property type="entry name" value="HAD superfamily/HAD-like"/>
    <property type="match status" value="1"/>
</dbReference>
<dbReference type="SMART" id="SM00831">
    <property type="entry name" value="Cation_ATPase_N"/>
    <property type="match status" value="1"/>
</dbReference>
<evidence type="ECO:0000256" key="1">
    <source>
        <dbReference type="ARBA" id="ARBA00004651"/>
    </source>
</evidence>
<sequence length="883" mass="96867">MNYTKDLDKIYENLNTNPKRGLDDNQVEIAKEEYGYNKFTEKKPIRFITRVILHLKDFMIIMLIFASALSFFLASKGDGSYVEGALILIIVLINALLGAVQEKNAEAALDSLKDINAHYSKVIRNGNIVEIKSELIVPGDIVVLEAGDSISADGRIIESTNLKVEESPLTGESIPVEKSATAIVKENAPIGDRFNMVYSGCVVTYGRGRVVVTETGMDTEMGKVASLLNNEKTKRTPLQEKFLRLGKTITIGAIIACTILFFIGLSHGESPSEMFISAISLAVAAIPESLTGVVTVSLALGVTKMVEKHAIIRRLPAVETLGSASIICSDKTGTLTQNKMTVKSVWHHGNEIVNTANSITKEALDVLKLGTLCCNGKVDIVNGAEKHIGDPTETAIIAAFQKNGLFKDELDNEIPRIHELPFDSERKLMTTVHDIRKSSLSDKGNYCVIVKGAFDVLIPKCIEGDFEHAKTANDKFAKSALRVIAIAYKFYTELPEELTNEILENNLSLLGLIGMIDPPREEAKSSVEKAKEAGIRTIMITGDHILTAKAIAKELGILENNDEAITGEMLSTLSDDEFSKKIRKYSVYARVSPEDKIRIVKAWQSHGEVVVMTGDGVNDSPALKAADIGCAMGITGTDVAKDASDMILTDDNFSTIIDAVEEGRSIYDNIRKTVEFFLSCNVAEVIIVFLSFLVGWGSPILAIQLLLINVVADALPAFGLSKEKADNDIMTRKPIDRNKSILADKVGIKIILQAIMFAILTLYAYYIGDFVKISDTILPSKEVGITMCFLVMAFSSIVHVFNCRSKYSLFKIKFSSNMAVLKGVAGSMAIMFMICFIPPLANLFSVVPLYWNHWIFVTVLSIAPLIIVEIAKFFVHRGKLYKE</sequence>
<dbReference type="Pfam" id="PF00690">
    <property type="entry name" value="Cation_ATPase_N"/>
    <property type="match status" value="1"/>
</dbReference>
<keyword evidence="4" id="KW-1003">Cell membrane</keyword>
<dbReference type="SUPFAM" id="SSF56784">
    <property type="entry name" value="HAD-like"/>
    <property type="match status" value="1"/>
</dbReference>
<evidence type="ECO:0000256" key="14">
    <source>
        <dbReference type="ARBA" id="ARBA00048694"/>
    </source>
</evidence>
<keyword evidence="5" id="KW-0406">Ion transport</keyword>
<dbReference type="SFLD" id="SFLDS00003">
    <property type="entry name" value="Haloacid_Dehalogenase"/>
    <property type="match status" value="1"/>
</dbReference>
<dbReference type="PANTHER" id="PTHR24093">
    <property type="entry name" value="CATION TRANSPORTING ATPASE"/>
    <property type="match status" value="1"/>
</dbReference>
<evidence type="ECO:0000256" key="7">
    <source>
        <dbReference type="ARBA" id="ARBA00022723"/>
    </source>
</evidence>
<dbReference type="SUPFAM" id="SSF81660">
    <property type="entry name" value="Metal cation-transporting ATPase, ATP-binding domain N"/>
    <property type="match status" value="1"/>
</dbReference>
<evidence type="ECO:0000256" key="5">
    <source>
        <dbReference type="ARBA" id="ARBA00022568"/>
    </source>
</evidence>
<dbReference type="GO" id="GO:0016887">
    <property type="term" value="F:ATP hydrolysis activity"/>
    <property type="evidence" value="ECO:0007669"/>
    <property type="project" value="InterPro"/>
</dbReference>
<comment type="caution">
    <text evidence="17">The sequence shown here is derived from an EMBL/GenBank/DDBJ whole genome shotgun (WGS) entry which is preliminary data.</text>
</comment>
<evidence type="ECO:0000256" key="2">
    <source>
        <dbReference type="ARBA" id="ARBA00005675"/>
    </source>
</evidence>
<dbReference type="SFLD" id="SFLDF00027">
    <property type="entry name" value="p-type_atpase"/>
    <property type="match status" value="1"/>
</dbReference>
<dbReference type="CDD" id="cd02089">
    <property type="entry name" value="P-type_ATPase_Ca_prok"/>
    <property type="match status" value="1"/>
</dbReference>
<gene>
    <name evidence="17" type="ORF">U732_1814</name>
</gene>
<dbReference type="OrthoDB" id="9760364at2"/>
<evidence type="ECO:0000256" key="15">
    <source>
        <dbReference type="SAM" id="Phobius"/>
    </source>
</evidence>
<keyword evidence="6 15" id="KW-0812">Transmembrane</keyword>
<dbReference type="SFLD" id="SFLDG00002">
    <property type="entry name" value="C1.7:_P-type_atpase_like"/>
    <property type="match status" value="1"/>
</dbReference>
<protein>
    <recommendedName>
        <fullName evidence="3">P-type Ca(2+) transporter</fullName>
        <ecNumber evidence="3">7.2.2.10</ecNumber>
    </recommendedName>
</protein>
<dbReference type="Proteomes" id="UP000031366">
    <property type="component" value="Unassembled WGS sequence"/>
</dbReference>
<keyword evidence="7" id="KW-0479">Metal-binding</keyword>
<keyword evidence="5" id="KW-0106">Calcium</keyword>
<dbReference type="GO" id="GO:0005388">
    <property type="term" value="F:P-type calcium transporter activity"/>
    <property type="evidence" value="ECO:0007669"/>
    <property type="project" value="UniProtKB-EC"/>
</dbReference>
<dbReference type="Gene3D" id="3.40.1110.10">
    <property type="entry name" value="Calcium-transporting ATPase, cytoplasmic domain N"/>
    <property type="match status" value="1"/>
</dbReference>
<feature type="transmembrane region" description="Helical" evidence="15">
    <location>
        <begin position="242"/>
        <end position="263"/>
    </location>
</feature>
<evidence type="ECO:0000256" key="9">
    <source>
        <dbReference type="ARBA" id="ARBA00022840"/>
    </source>
</evidence>
<proteinExistence type="inferred from homology"/>
<dbReference type="Gene3D" id="2.70.150.10">
    <property type="entry name" value="Calcium-transporting ATPase, cytoplasmic transduction domain A"/>
    <property type="match status" value="1"/>
</dbReference>
<evidence type="ECO:0000256" key="3">
    <source>
        <dbReference type="ARBA" id="ARBA00012790"/>
    </source>
</evidence>
<feature type="transmembrane region" description="Helical" evidence="15">
    <location>
        <begin position="853"/>
        <end position="875"/>
    </location>
</feature>
<evidence type="ECO:0000256" key="13">
    <source>
        <dbReference type="ARBA" id="ARBA00023136"/>
    </source>
</evidence>
<evidence type="ECO:0000256" key="8">
    <source>
        <dbReference type="ARBA" id="ARBA00022741"/>
    </source>
</evidence>
<dbReference type="InterPro" id="IPR001757">
    <property type="entry name" value="P_typ_ATPase"/>
</dbReference>
<dbReference type="InterPro" id="IPR023299">
    <property type="entry name" value="ATPase_P-typ_cyto_dom_N"/>
</dbReference>
<comment type="similarity">
    <text evidence="2">Belongs to the cation transport ATPase (P-type) (TC 3.A.3) family. Type IIA subfamily.</text>
</comment>
<dbReference type="InterPro" id="IPR044492">
    <property type="entry name" value="P_typ_ATPase_HD_dom"/>
</dbReference>
<reference evidence="17 18" key="1">
    <citation type="journal article" date="2015" name="Infect. Genet. Evol.">
        <title>Genomic sequences of six botulinum neurotoxin-producing strains representing three clostridial species illustrate the mobility and diversity of botulinum neurotoxin genes.</title>
        <authorList>
            <person name="Smith T.J."/>
            <person name="Hill K.K."/>
            <person name="Xie G."/>
            <person name="Foley B.T."/>
            <person name="Williamson C.H."/>
            <person name="Foster J.T."/>
            <person name="Johnson S.L."/>
            <person name="Chertkov O."/>
            <person name="Teshima H."/>
            <person name="Gibbons H.S."/>
            <person name="Johnsky L.A."/>
            <person name="Karavis M.A."/>
            <person name="Smith L.A."/>
        </authorList>
    </citation>
    <scope>NUCLEOTIDE SEQUENCE [LARGE SCALE GENOMIC DNA]</scope>
    <source>
        <strain evidence="17 18">CDC 2741</strain>
    </source>
</reference>
<dbReference type="GO" id="GO:0005886">
    <property type="term" value="C:plasma membrane"/>
    <property type="evidence" value="ECO:0007669"/>
    <property type="project" value="UniProtKB-SubCell"/>
</dbReference>
<dbReference type="InterPro" id="IPR004014">
    <property type="entry name" value="ATPase_P-typ_cation-transptr_N"/>
</dbReference>
<dbReference type="EC" id="7.2.2.10" evidence="3"/>
<dbReference type="Gene3D" id="1.20.1110.10">
    <property type="entry name" value="Calcium-transporting ATPase, transmembrane domain"/>
    <property type="match status" value="1"/>
</dbReference>
<evidence type="ECO:0000256" key="12">
    <source>
        <dbReference type="ARBA" id="ARBA00022989"/>
    </source>
</evidence>
<dbReference type="InterPro" id="IPR023214">
    <property type="entry name" value="HAD_sf"/>
</dbReference>
<keyword evidence="18" id="KW-1185">Reference proteome</keyword>
<dbReference type="AlphaFoldDB" id="A0A0C1U0D1"/>
<keyword evidence="13 15" id="KW-0472">Membrane</keyword>
<feature type="transmembrane region" description="Helical" evidence="15">
    <location>
        <begin position="51"/>
        <end position="74"/>
    </location>
</feature>
<feature type="transmembrane region" description="Helical" evidence="15">
    <location>
        <begin position="741"/>
        <end position="763"/>
    </location>
</feature>
<dbReference type="GO" id="GO:0005524">
    <property type="term" value="F:ATP binding"/>
    <property type="evidence" value="ECO:0007669"/>
    <property type="project" value="UniProtKB-KW"/>
</dbReference>
<evidence type="ECO:0000259" key="16">
    <source>
        <dbReference type="SMART" id="SM00831"/>
    </source>
</evidence>
<dbReference type="Pfam" id="PF00122">
    <property type="entry name" value="E1-E2_ATPase"/>
    <property type="match status" value="1"/>
</dbReference>
<feature type="transmembrane region" description="Helical" evidence="15">
    <location>
        <begin position="783"/>
        <end position="802"/>
    </location>
</feature>
<keyword evidence="5" id="KW-0813">Transport</keyword>
<dbReference type="InterPro" id="IPR008250">
    <property type="entry name" value="ATPase_P-typ_transduc_dom_A_sf"/>
</dbReference>
<feature type="transmembrane region" description="Helical" evidence="15">
    <location>
        <begin position="80"/>
        <end position="100"/>
    </location>
</feature>
<keyword evidence="8" id="KW-0547">Nucleotide-binding</keyword>
<dbReference type="InterPro" id="IPR006068">
    <property type="entry name" value="ATPase_P-typ_cation-transptr_C"/>
</dbReference>
<keyword evidence="5" id="KW-0109">Calcium transport</keyword>
<dbReference type="PROSITE" id="PS00154">
    <property type="entry name" value="ATPASE_E1_E2"/>
    <property type="match status" value="1"/>
</dbReference>
<evidence type="ECO:0000256" key="4">
    <source>
        <dbReference type="ARBA" id="ARBA00022475"/>
    </source>
</evidence>
<comment type="subcellular location">
    <subcellularLocation>
        <location evidence="1">Cell membrane</location>
        <topology evidence="1">Multi-pass membrane protein</topology>
    </subcellularLocation>
</comment>